<proteinExistence type="predicted"/>
<dbReference type="AlphaFoldDB" id="A0A923S0C9"/>
<organism evidence="1 2">
    <name type="scientific">Ramlibacter albus</name>
    <dbReference type="NCBI Taxonomy" id="2079448"/>
    <lineage>
        <taxon>Bacteria</taxon>
        <taxon>Pseudomonadati</taxon>
        <taxon>Pseudomonadota</taxon>
        <taxon>Betaproteobacteria</taxon>
        <taxon>Burkholderiales</taxon>
        <taxon>Comamonadaceae</taxon>
        <taxon>Ramlibacter</taxon>
    </lineage>
</organism>
<reference evidence="1" key="1">
    <citation type="submission" date="2020-08" db="EMBL/GenBank/DDBJ databases">
        <title>Ramlibacter sp. GTP1 16S ribosomal RNA gene genome sequencing and assembly.</title>
        <authorList>
            <person name="Kang M."/>
        </authorList>
    </citation>
    <scope>NUCLEOTIDE SEQUENCE</scope>
    <source>
        <strain evidence="1">GTP1</strain>
    </source>
</reference>
<keyword evidence="2" id="KW-1185">Reference proteome</keyword>
<dbReference type="Proteomes" id="UP000596827">
    <property type="component" value="Unassembled WGS sequence"/>
</dbReference>
<dbReference type="EMBL" id="JACORU010000001">
    <property type="protein sequence ID" value="MBC5763071.1"/>
    <property type="molecule type" value="Genomic_DNA"/>
</dbReference>
<accession>A0A923S0C9</accession>
<comment type="caution">
    <text evidence="1">The sequence shown here is derived from an EMBL/GenBank/DDBJ whole genome shotgun (WGS) entry which is preliminary data.</text>
</comment>
<name>A0A923S0C9_9BURK</name>
<sequence length="92" mass="9818">MTDTLNSAALAQSTCQYGAASGNRRQAAASVDRGNGGWVAQVFHRVDGSRKDGHEMTRCASNAEVSADSPQVLLDENHRQTTLGLGLTLFRL</sequence>
<dbReference type="RefSeq" id="WP_187079536.1">
    <property type="nucleotide sequence ID" value="NZ_JACORU010000001.1"/>
</dbReference>
<protein>
    <submittedName>
        <fullName evidence="1">Uncharacterized protein</fullName>
    </submittedName>
</protein>
<evidence type="ECO:0000313" key="2">
    <source>
        <dbReference type="Proteomes" id="UP000596827"/>
    </source>
</evidence>
<gene>
    <name evidence="1" type="ORF">H8R02_01300</name>
</gene>
<evidence type="ECO:0000313" key="1">
    <source>
        <dbReference type="EMBL" id="MBC5763071.1"/>
    </source>
</evidence>